<name>A0ABV8WGH8_9FLAO</name>
<accession>A0ABV8WGH8</accession>
<protein>
    <recommendedName>
        <fullName evidence="1">Trimeric autotransporter adhesin YadA-like head domain-containing protein</fullName>
    </recommendedName>
</protein>
<reference evidence="3" key="1">
    <citation type="journal article" date="2019" name="Int. J. Syst. Evol. Microbiol.">
        <title>The Global Catalogue of Microorganisms (GCM) 10K type strain sequencing project: providing services to taxonomists for standard genome sequencing and annotation.</title>
        <authorList>
            <consortium name="The Broad Institute Genomics Platform"/>
            <consortium name="The Broad Institute Genome Sequencing Center for Infectious Disease"/>
            <person name="Wu L."/>
            <person name="Ma J."/>
        </authorList>
    </citation>
    <scope>NUCLEOTIDE SEQUENCE [LARGE SCALE GENOMIC DNA]</scope>
    <source>
        <strain evidence="3">CGMCC 1.15345</strain>
    </source>
</reference>
<feature type="domain" description="Trimeric autotransporter adhesin YadA-like head" evidence="1">
    <location>
        <begin position="63"/>
        <end position="87"/>
    </location>
</feature>
<dbReference type="SUPFAM" id="SSF101967">
    <property type="entry name" value="Adhesin YadA, collagen-binding domain"/>
    <property type="match status" value="1"/>
</dbReference>
<organism evidence="2 3">
    <name type="scientific">Flavobacterium quisquiliarum</name>
    <dbReference type="NCBI Taxonomy" id="1834436"/>
    <lineage>
        <taxon>Bacteria</taxon>
        <taxon>Pseudomonadati</taxon>
        <taxon>Bacteroidota</taxon>
        <taxon>Flavobacteriia</taxon>
        <taxon>Flavobacteriales</taxon>
        <taxon>Flavobacteriaceae</taxon>
        <taxon>Flavobacterium</taxon>
    </lineage>
</organism>
<dbReference type="EMBL" id="JBHSCO010000009">
    <property type="protein sequence ID" value="MFC4394258.1"/>
    <property type="molecule type" value="Genomic_DNA"/>
</dbReference>
<feature type="domain" description="Trimeric autotransporter adhesin YadA-like head" evidence="1">
    <location>
        <begin position="111"/>
        <end position="136"/>
    </location>
</feature>
<dbReference type="Pfam" id="PF05658">
    <property type="entry name" value="YadA_head"/>
    <property type="match status" value="3"/>
</dbReference>
<dbReference type="RefSeq" id="WP_179002477.1">
    <property type="nucleotide sequence ID" value="NZ_JBHSCO010000009.1"/>
</dbReference>
<dbReference type="InterPro" id="IPR008640">
    <property type="entry name" value="Adhesin_Head_dom"/>
</dbReference>
<dbReference type="Gene3D" id="2.150.10.10">
    <property type="entry name" value="Serralysin-like metalloprotease, C-terminal"/>
    <property type="match status" value="1"/>
</dbReference>
<comment type="caution">
    <text evidence="2">The sequence shown here is derived from an EMBL/GenBank/DDBJ whole genome shotgun (WGS) entry which is preliminary data.</text>
</comment>
<proteinExistence type="predicted"/>
<sequence>MSTDYNRIKVADLETNEPNKVLKTNENGELQFSEVSLDNDLFFESGLEADSIVLKNKNNNTSTGIGAVVLGQNSEASGVHASAIGLNTTASGYWSHAQGNNTVASNFGSHAQGVSTISSGYASHAQGEETVASGDHSFAGGYSSTASGESSLAFGFNAMANATGTIVLGSNITGNQPNTTYVDNLNIKTLSSGTSIMNLGLDSNGNVTSHPRQNLQSILDTGSGATTNNELTIWTPNFRFFNSQSKGAILTDGQGIKIQGQNGGIYLEGHSGGLHLGNTSIIDFSAPAEFLAEAWLKSPTRVKNGNVLIFEGSGNNGVINKGQYPGDPLLINCDDGILVNNKYIATAVNGVTADRSGMIVTMAVNNTTTPLSLSDLNSTYPNVLPAYRVQCFGIESGGIIYEKSNISSNGIPQWFKYPATKVL</sequence>
<evidence type="ECO:0000313" key="3">
    <source>
        <dbReference type="Proteomes" id="UP001595719"/>
    </source>
</evidence>
<evidence type="ECO:0000259" key="1">
    <source>
        <dbReference type="Pfam" id="PF05658"/>
    </source>
</evidence>
<feature type="domain" description="Trimeric autotransporter adhesin YadA-like head" evidence="1">
    <location>
        <begin position="146"/>
        <end position="171"/>
    </location>
</feature>
<dbReference type="InterPro" id="IPR011049">
    <property type="entry name" value="Serralysin-like_metalloprot_C"/>
</dbReference>
<evidence type="ECO:0000313" key="2">
    <source>
        <dbReference type="EMBL" id="MFC4394258.1"/>
    </source>
</evidence>
<gene>
    <name evidence="2" type="ORF">ACFOY0_24930</name>
</gene>
<keyword evidence="3" id="KW-1185">Reference proteome</keyword>
<dbReference type="Proteomes" id="UP001595719">
    <property type="component" value="Unassembled WGS sequence"/>
</dbReference>
<dbReference type="CDD" id="cd12820">
    <property type="entry name" value="LbR_YadA-like"/>
    <property type="match status" value="1"/>
</dbReference>